<dbReference type="Gene3D" id="6.10.140.1750">
    <property type="match status" value="1"/>
</dbReference>
<dbReference type="Gene3D" id="6.10.140.2130">
    <property type="match status" value="1"/>
</dbReference>
<keyword evidence="6 10" id="KW-0524">Neurogenesis</keyword>
<dbReference type="GO" id="GO:0051726">
    <property type="term" value="P:regulation of cell cycle"/>
    <property type="evidence" value="ECO:0007669"/>
    <property type="project" value="UniProtKB-UniRule"/>
</dbReference>
<feature type="repeat" description="RPEL" evidence="9">
    <location>
        <begin position="598"/>
        <end position="623"/>
    </location>
</feature>
<accession>A0A8C5T5I5</accession>
<dbReference type="GO" id="GO:2001045">
    <property type="term" value="P:negative regulation of integrin-mediated signaling pathway"/>
    <property type="evidence" value="ECO:0007669"/>
    <property type="project" value="UniProtKB-UniRule"/>
</dbReference>
<dbReference type="Pfam" id="PF02755">
    <property type="entry name" value="RPEL"/>
    <property type="match status" value="3"/>
</dbReference>
<name>A0A8C5T5I5_9PASS</name>
<feature type="region of interest" description="Disordered" evidence="11">
    <location>
        <begin position="398"/>
        <end position="524"/>
    </location>
</feature>
<dbReference type="AlphaFoldDB" id="A0A8C5T5I5"/>
<dbReference type="GO" id="GO:0001755">
    <property type="term" value="P:neural crest cell migration"/>
    <property type="evidence" value="ECO:0007669"/>
    <property type="project" value="UniProtKB-UniRule"/>
</dbReference>
<reference evidence="12" key="2">
    <citation type="submission" date="2025-09" db="UniProtKB">
        <authorList>
            <consortium name="Ensembl"/>
        </authorList>
    </citation>
    <scope>IDENTIFICATION</scope>
</reference>
<feature type="compositionally biased region" description="Low complexity" evidence="11">
    <location>
        <begin position="211"/>
        <end position="230"/>
    </location>
</feature>
<feature type="repeat" description="RPEL" evidence="9">
    <location>
        <begin position="560"/>
        <end position="585"/>
    </location>
</feature>
<feature type="repeat" description="RPEL" evidence="9">
    <location>
        <begin position="47"/>
        <end position="72"/>
    </location>
</feature>
<dbReference type="GO" id="GO:0001843">
    <property type="term" value="P:neural tube closure"/>
    <property type="evidence" value="ECO:0007669"/>
    <property type="project" value="UniProtKB-UniRule"/>
</dbReference>
<keyword evidence="3 10" id="KW-0217">Developmental protein</keyword>
<dbReference type="GO" id="GO:0007266">
    <property type="term" value="P:Rho protein signal transduction"/>
    <property type="evidence" value="ECO:0007669"/>
    <property type="project" value="UniProtKB-UniRule"/>
</dbReference>
<feature type="compositionally biased region" description="Pro residues" evidence="11">
    <location>
        <begin position="310"/>
        <end position="330"/>
    </location>
</feature>
<feature type="region of interest" description="Disordered" evidence="11">
    <location>
        <begin position="1"/>
        <end position="21"/>
    </location>
</feature>
<evidence type="ECO:0000256" key="8">
    <source>
        <dbReference type="ARBA" id="ARBA00023273"/>
    </source>
</evidence>
<feature type="compositionally biased region" description="Pro residues" evidence="11">
    <location>
        <begin position="231"/>
        <end position="240"/>
    </location>
</feature>
<dbReference type="GO" id="GO:0048484">
    <property type="term" value="P:enteric nervous system development"/>
    <property type="evidence" value="ECO:0007669"/>
    <property type="project" value="UniProtKB-UniRule"/>
</dbReference>
<evidence type="ECO:0000256" key="3">
    <source>
        <dbReference type="ARBA" id="ARBA00022473"/>
    </source>
</evidence>
<evidence type="ECO:0000256" key="9">
    <source>
        <dbReference type="PROSITE-ProRule" id="PRU00401"/>
    </source>
</evidence>
<evidence type="ECO:0000256" key="6">
    <source>
        <dbReference type="ARBA" id="ARBA00022902"/>
    </source>
</evidence>
<evidence type="ECO:0000313" key="13">
    <source>
        <dbReference type="Proteomes" id="UP000694560"/>
    </source>
</evidence>
<comment type="similarity">
    <text evidence="1 10">Belongs to the phosphatase and actin regulator family.</text>
</comment>
<keyword evidence="13" id="KW-1185">Reference proteome</keyword>
<feature type="compositionally biased region" description="Acidic residues" evidence="11">
    <location>
        <begin position="445"/>
        <end position="458"/>
    </location>
</feature>
<comment type="subcellular location">
    <subcellularLocation>
        <location evidence="10">Cytoplasm</location>
    </subcellularLocation>
    <subcellularLocation>
        <location evidence="10">Cell projection</location>
        <location evidence="10">Lamellipodium</location>
    </subcellularLocation>
</comment>
<dbReference type="GO" id="GO:0061386">
    <property type="term" value="P:closure of optic fissure"/>
    <property type="evidence" value="ECO:0007669"/>
    <property type="project" value="UniProtKB-UniRule"/>
</dbReference>
<evidence type="ECO:0000256" key="2">
    <source>
        <dbReference type="ARBA" id="ARBA00011844"/>
    </source>
</evidence>
<evidence type="ECO:0000256" key="1">
    <source>
        <dbReference type="ARBA" id="ARBA00009795"/>
    </source>
</evidence>
<evidence type="ECO:0000256" key="4">
    <source>
        <dbReference type="ARBA" id="ARBA00022490"/>
    </source>
</evidence>
<keyword evidence="8 10" id="KW-0966">Cell projection</keyword>
<comment type="subunit">
    <text evidence="2 10">Binds PPP1CA and actin.</text>
</comment>
<dbReference type="GO" id="GO:0008157">
    <property type="term" value="F:protein phosphatase 1 binding"/>
    <property type="evidence" value="ECO:0007669"/>
    <property type="project" value="UniProtKB-UniRule"/>
</dbReference>
<dbReference type="PROSITE" id="PS51073">
    <property type="entry name" value="RPEL"/>
    <property type="match status" value="3"/>
</dbReference>
<comment type="function">
    <text evidence="10">Regulator of protein phosphatase 1 (PP1) required for neural tube and optic fissure closure, and enteric neural crest cell (ENCCs) migration during development. Acts as an activator of PP1. During neural tube closure, localizes to the ventral neural tube and activates PP1, leading to down-regulate cell proliferation within cranial neural tissue and the neural retina. Also acts as a regulator of migration of enteric neural crest cells (ENCCs) by activating PP1, leading to repression of the integrin signaling through the rho/rock pathway.</text>
</comment>
<protein>
    <recommendedName>
        <fullName evidence="10">Phosphatase and actin regulator 4</fullName>
    </recommendedName>
</protein>
<dbReference type="InterPro" id="IPR004018">
    <property type="entry name" value="RPEL_repeat"/>
</dbReference>
<dbReference type="SMART" id="SM00707">
    <property type="entry name" value="RPEL"/>
    <property type="match status" value="3"/>
</dbReference>
<dbReference type="GO" id="GO:0003779">
    <property type="term" value="F:actin binding"/>
    <property type="evidence" value="ECO:0007669"/>
    <property type="project" value="UniProtKB-UniRule"/>
</dbReference>
<dbReference type="GO" id="GO:0030036">
    <property type="term" value="P:actin cytoskeleton organization"/>
    <property type="evidence" value="ECO:0007669"/>
    <property type="project" value="UniProtKB-UniRule"/>
</dbReference>
<evidence type="ECO:0000256" key="10">
    <source>
        <dbReference type="RuleBase" id="RU367131"/>
    </source>
</evidence>
<feature type="compositionally biased region" description="Acidic residues" evidence="11">
    <location>
        <begin position="485"/>
        <end position="498"/>
    </location>
</feature>
<dbReference type="OrthoDB" id="5563016at2759"/>
<dbReference type="GO" id="GO:0005737">
    <property type="term" value="C:cytoplasm"/>
    <property type="evidence" value="ECO:0007669"/>
    <property type="project" value="UniProtKB-SubCell"/>
</dbReference>
<keyword evidence="4 10" id="KW-0963">Cytoplasm</keyword>
<evidence type="ECO:0000256" key="11">
    <source>
        <dbReference type="SAM" id="MobiDB-lite"/>
    </source>
</evidence>
<feature type="region of interest" description="Disordered" evidence="11">
    <location>
        <begin position="55"/>
        <end position="361"/>
    </location>
</feature>
<dbReference type="GO" id="GO:0072542">
    <property type="term" value="F:protein phosphatase activator activity"/>
    <property type="evidence" value="ECO:0007669"/>
    <property type="project" value="UniProtKB-UniRule"/>
</dbReference>
<dbReference type="PANTHER" id="PTHR12751:SF4">
    <property type="entry name" value="PHOSPHATASE AND ACTIN REGULATOR 4"/>
    <property type="match status" value="1"/>
</dbReference>
<feature type="compositionally biased region" description="Basic and acidic residues" evidence="11">
    <location>
        <begin position="55"/>
        <end position="68"/>
    </location>
</feature>
<evidence type="ECO:0000313" key="12">
    <source>
        <dbReference type="Ensembl" id="ENSMCSP00000001345.1"/>
    </source>
</evidence>
<dbReference type="Ensembl" id="ENSMCST00000001378.1">
    <property type="protein sequence ID" value="ENSMCSP00000001345.1"/>
    <property type="gene ID" value="ENSMCSG00000001000.1"/>
</dbReference>
<feature type="compositionally biased region" description="Polar residues" evidence="11">
    <location>
        <begin position="242"/>
        <end position="261"/>
    </location>
</feature>
<reference evidence="12" key="1">
    <citation type="submission" date="2025-08" db="UniProtKB">
        <authorList>
            <consortium name="Ensembl"/>
        </authorList>
    </citation>
    <scope>IDENTIFICATION</scope>
</reference>
<organism evidence="12 13">
    <name type="scientific">Malurus cyaneus samueli</name>
    <dbReference type="NCBI Taxonomy" id="2593467"/>
    <lineage>
        <taxon>Eukaryota</taxon>
        <taxon>Metazoa</taxon>
        <taxon>Chordata</taxon>
        <taxon>Craniata</taxon>
        <taxon>Vertebrata</taxon>
        <taxon>Euteleostomi</taxon>
        <taxon>Archelosauria</taxon>
        <taxon>Archosauria</taxon>
        <taxon>Dinosauria</taxon>
        <taxon>Saurischia</taxon>
        <taxon>Theropoda</taxon>
        <taxon>Coelurosauria</taxon>
        <taxon>Aves</taxon>
        <taxon>Neognathae</taxon>
        <taxon>Neoaves</taxon>
        <taxon>Telluraves</taxon>
        <taxon>Australaves</taxon>
        <taxon>Passeriformes</taxon>
        <taxon>Meliphagoidea</taxon>
        <taxon>Maluridae</taxon>
        <taxon>Malurus</taxon>
    </lineage>
</organism>
<dbReference type="PANTHER" id="PTHR12751">
    <property type="entry name" value="PHOSPHATASE AND ACTIN REGULATOR PHACTR"/>
    <property type="match status" value="1"/>
</dbReference>
<feature type="compositionally biased region" description="Polar residues" evidence="11">
    <location>
        <begin position="176"/>
        <end position="201"/>
    </location>
</feature>
<evidence type="ECO:0000256" key="7">
    <source>
        <dbReference type="ARBA" id="ARBA00023203"/>
    </source>
</evidence>
<feature type="compositionally biased region" description="Polar residues" evidence="11">
    <location>
        <begin position="278"/>
        <end position="296"/>
    </location>
</feature>
<dbReference type="Proteomes" id="UP000694560">
    <property type="component" value="Unplaced"/>
</dbReference>
<keyword evidence="7 10" id="KW-0009">Actin-binding</keyword>
<proteinExistence type="inferred from homology"/>
<evidence type="ECO:0000256" key="5">
    <source>
        <dbReference type="ARBA" id="ARBA00022737"/>
    </source>
</evidence>
<dbReference type="GO" id="GO:0030027">
    <property type="term" value="C:lamellipodium"/>
    <property type="evidence" value="ECO:0007669"/>
    <property type="project" value="UniProtKB-SubCell"/>
</dbReference>
<sequence>MGVDVLESGDTTPPTKRKSKFSSFGKIFKPWKWRKKKSSDKFKETSEVLERKISMRKPREELVKRGVLLEEPEQDGEEPEKLNLPALKNGHTIPIGGPGVCNPPSQEEEATKPSSLRKPVPIEEPKKRQGSSSSHPGPELEPPQEPHVPRQPLLPPKRLPSTSQEANEVQAKDPTPASSTARTAPFSTAPTATKTVSSTAAPSPAPRTLLPAPASANTTASTSATSTAPAKQPPVPPPKPVNRNSNSLIAELSQVMTSGTALSKPSPPLPPKRGLLPNNTSEIVTSKLPNDRTVTASRPAPIPLHVTTAYPPPSPSPPLPTHVPPEPPRVALPTSTPVLDPLRSLDLPKETPTPPPEDFRSMEVLKRTAEQGFGEPHALPRLPQIPLHIRIQQALASPLPVTPPPEGSHRAHSLLFEDDGFGEDNGTLGRTRSLPVTIEMLKVPDDEEEEEDDQEEEQNSGPRVYIGDVPSVTVIPKLVPQVLPEEQEGDEGMSDSDSEGPILYKDDEEEDESHNSTLANKVKRKDTLAIKLGNAAMPQEIIFPRKSKEEWNEIRQQIGTTLIRRLSQRPTAEELEQRNILQPKNEADRQAEKREIKRRLTRKLSQRPTVAELQARKILRFNEYVEVTDAQDYDRRADKPWTKLTPADKAAIRKELNEFKSCEMEVHEESKQFTRYHRP</sequence>
<keyword evidence="5" id="KW-0677">Repeat</keyword>